<evidence type="ECO:0000313" key="2">
    <source>
        <dbReference type="Proteomes" id="UP001156102"/>
    </source>
</evidence>
<accession>A0AA41X2T6</accession>
<dbReference type="AlphaFoldDB" id="A0AA41X2T6"/>
<comment type="caution">
    <text evidence="1">The sequence shown here is derived from an EMBL/GenBank/DDBJ whole genome shotgun (WGS) entry which is preliminary data.</text>
</comment>
<reference evidence="1" key="1">
    <citation type="submission" date="2022-07" db="EMBL/GenBank/DDBJ databases">
        <authorList>
            <person name="Li W.-J."/>
            <person name="Deng Q.-Q."/>
        </authorList>
    </citation>
    <scope>NUCLEOTIDE SEQUENCE</scope>
    <source>
        <strain evidence="1">SYSU M60031</strain>
    </source>
</reference>
<protein>
    <submittedName>
        <fullName evidence="1">Hydrolase</fullName>
    </submittedName>
</protein>
<proteinExistence type="predicted"/>
<name>A0AA41X2T6_9BACI</name>
<gene>
    <name evidence="1" type="ORF">NK662_03340</name>
</gene>
<dbReference type="RefSeq" id="WP_254757327.1">
    <property type="nucleotide sequence ID" value="NZ_JANCLT010000001.1"/>
</dbReference>
<dbReference type="EMBL" id="JANCLT010000001">
    <property type="protein sequence ID" value="MCP8967577.1"/>
    <property type="molecule type" value="Genomic_DNA"/>
</dbReference>
<keyword evidence="2" id="KW-1185">Reference proteome</keyword>
<dbReference type="Proteomes" id="UP001156102">
    <property type="component" value="Unassembled WGS sequence"/>
</dbReference>
<evidence type="ECO:0000313" key="1">
    <source>
        <dbReference type="EMBL" id="MCP8967577.1"/>
    </source>
</evidence>
<sequence length="104" mass="12138">MAKKTYYVSIAGGEISQVKTANTYSFEIQATDAEVEQLRAYFNEAYGADWKSFWRAHVPFLEYHHDPQNDEYEDRLQKAYKLIYDLTDNETQEMIAQMGIINGL</sequence>
<keyword evidence="1" id="KW-0378">Hydrolase</keyword>
<dbReference type="GO" id="GO:0016787">
    <property type="term" value="F:hydrolase activity"/>
    <property type="evidence" value="ECO:0007669"/>
    <property type="project" value="UniProtKB-KW"/>
</dbReference>
<organism evidence="1 2">
    <name type="scientific">Ectobacillus ponti</name>
    <dbReference type="NCBI Taxonomy" id="2961894"/>
    <lineage>
        <taxon>Bacteria</taxon>
        <taxon>Bacillati</taxon>
        <taxon>Bacillota</taxon>
        <taxon>Bacilli</taxon>
        <taxon>Bacillales</taxon>
        <taxon>Bacillaceae</taxon>
        <taxon>Ectobacillus</taxon>
    </lineage>
</organism>